<organism evidence="1 2">
    <name type="scientific">Coccomyxa subellipsoidea</name>
    <dbReference type="NCBI Taxonomy" id="248742"/>
    <lineage>
        <taxon>Eukaryota</taxon>
        <taxon>Viridiplantae</taxon>
        <taxon>Chlorophyta</taxon>
        <taxon>core chlorophytes</taxon>
        <taxon>Trebouxiophyceae</taxon>
        <taxon>Trebouxiophyceae incertae sedis</taxon>
        <taxon>Coccomyxaceae</taxon>
        <taxon>Coccomyxa</taxon>
    </lineage>
</organism>
<dbReference type="Proteomes" id="UP001491310">
    <property type="component" value="Unassembled WGS sequence"/>
</dbReference>
<gene>
    <name evidence="1" type="ORF">WJX75_008930</name>
</gene>
<evidence type="ECO:0000313" key="1">
    <source>
        <dbReference type="EMBL" id="KAK9904307.1"/>
    </source>
</evidence>
<name>A0ABR2YFM7_9CHLO</name>
<dbReference type="EMBL" id="JALJOT010000013">
    <property type="protein sequence ID" value="KAK9904307.1"/>
    <property type="molecule type" value="Genomic_DNA"/>
</dbReference>
<keyword evidence="2" id="KW-1185">Reference proteome</keyword>
<reference evidence="1 2" key="1">
    <citation type="journal article" date="2024" name="Nat. Commun.">
        <title>Phylogenomics reveals the evolutionary origins of lichenization in chlorophyte algae.</title>
        <authorList>
            <person name="Puginier C."/>
            <person name="Libourel C."/>
            <person name="Otte J."/>
            <person name="Skaloud P."/>
            <person name="Haon M."/>
            <person name="Grisel S."/>
            <person name="Petersen M."/>
            <person name="Berrin J.G."/>
            <person name="Delaux P.M."/>
            <person name="Dal Grande F."/>
            <person name="Keller J."/>
        </authorList>
    </citation>
    <scope>NUCLEOTIDE SEQUENCE [LARGE SCALE GENOMIC DNA]</scope>
    <source>
        <strain evidence="1 2">SAG 216-7</strain>
    </source>
</reference>
<accession>A0ABR2YFM7</accession>
<evidence type="ECO:0000313" key="2">
    <source>
        <dbReference type="Proteomes" id="UP001491310"/>
    </source>
</evidence>
<comment type="caution">
    <text evidence="1">The sequence shown here is derived from an EMBL/GenBank/DDBJ whole genome shotgun (WGS) entry which is preliminary data.</text>
</comment>
<proteinExistence type="predicted"/>
<sequence length="72" mass="7922">MPRLERAGQGLALLRYQINLHYEAHVLGQAPPAAAFLCSFRSRPSVEGHLVDARADAAGQPLEERLDRVDLS</sequence>
<protein>
    <submittedName>
        <fullName evidence="1">Uncharacterized protein</fullName>
    </submittedName>
</protein>